<dbReference type="Ensembl" id="ENSCSRT00000024263.1">
    <property type="protein sequence ID" value="ENSCSRP00000023248.1"/>
    <property type="gene ID" value="ENSCSRG00000017488.1"/>
</dbReference>
<dbReference type="Proteomes" id="UP000694403">
    <property type="component" value="Unplaced"/>
</dbReference>
<evidence type="ECO:0000256" key="1">
    <source>
        <dbReference type="SAM" id="Phobius"/>
    </source>
</evidence>
<evidence type="ECO:0000313" key="2">
    <source>
        <dbReference type="Ensembl" id="ENSCSRP00000023248.1"/>
    </source>
</evidence>
<accession>A0A8C3XUB6</accession>
<reference evidence="2" key="2">
    <citation type="submission" date="2025-09" db="UniProtKB">
        <authorList>
            <consortium name="Ensembl"/>
        </authorList>
    </citation>
    <scope>IDENTIFICATION</scope>
</reference>
<dbReference type="AlphaFoldDB" id="A0A8C3XUB6"/>
<keyword evidence="3" id="KW-1185">Reference proteome</keyword>
<sequence>MSILLNSLLYCIHLQFFMVNCLIHLRCVAHRAKLIQRIPQISPIQYYSFLFMWLGSFLALFLILIKISKALLCPQCECPCHRSRRSLQDIELTGFSSVQLNSGTRTF</sequence>
<keyword evidence="1" id="KW-1133">Transmembrane helix</keyword>
<reference evidence="2" key="1">
    <citation type="submission" date="2025-08" db="UniProtKB">
        <authorList>
            <consortium name="Ensembl"/>
        </authorList>
    </citation>
    <scope>IDENTIFICATION</scope>
</reference>
<proteinExistence type="predicted"/>
<keyword evidence="1" id="KW-0472">Membrane</keyword>
<keyword evidence="1" id="KW-0812">Transmembrane</keyword>
<protein>
    <submittedName>
        <fullName evidence="2">Uncharacterized protein</fullName>
    </submittedName>
</protein>
<evidence type="ECO:0000313" key="3">
    <source>
        <dbReference type="Proteomes" id="UP000694403"/>
    </source>
</evidence>
<feature type="transmembrane region" description="Helical" evidence="1">
    <location>
        <begin position="46"/>
        <end position="65"/>
    </location>
</feature>
<organism evidence="2 3">
    <name type="scientific">Chelydra serpentina</name>
    <name type="common">Snapping turtle</name>
    <name type="synonym">Testudo serpentina</name>
    <dbReference type="NCBI Taxonomy" id="8475"/>
    <lineage>
        <taxon>Eukaryota</taxon>
        <taxon>Metazoa</taxon>
        <taxon>Chordata</taxon>
        <taxon>Craniata</taxon>
        <taxon>Vertebrata</taxon>
        <taxon>Euteleostomi</taxon>
        <taxon>Archelosauria</taxon>
        <taxon>Testudinata</taxon>
        <taxon>Testudines</taxon>
        <taxon>Cryptodira</taxon>
        <taxon>Durocryptodira</taxon>
        <taxon>Americhelydia</taxon>
        <taxon>Chelydroidea</taxon>
        <taxon>Chelydridae</taxon>
        <taxon>Chelydra</taxon>
    </lineage>
</organism>
<name>A0A8C3XUB6_CHESE</name>
<feature type="transmembrane region" description="Helical" evidence="1">
    <location>
        <begin position="6"/>
        <end position="25"/>
    </location>
</feature>